<dbReference type="InterPro" id="IPR003251">
    <property type="entry name" value="Rr_diiron-bd_dom"/>
</dbReference>
<dbReference type="EMBL" id="CAACYI010000001">
    <property type="protein sequence ID" value="VFB16349.1"/>
    <property type="molecule type" value="Genomic_DNA"/>
</dbReference>
<dbReference type="InterPro" id="IPR012347">
    <property type="entry name" value="Ferritin-like"/>
</dbReference>
<dbReference type="Proteomes" id="UP000377798">
    <property type="component" value="Unassembled WGS sequence"/>
</dbReference>
<feature type="domain" description="Ferritin-like diiron" evidence="1">
    <location>
        <begin position="1"/>
        <end position="143"/>
    </location>
</feature>
<protein>
    <submittedName>
        <fullName evidence="2">Nigerythrin</fullName>
    </submittedName>
</protein>
<gene>
    <name evidence="2" type="primary">ngr</name>
    <name evidence="2" type="ORF">NCTC13150_00871</name>
</gene>
<accession>A0A8H2QY20</accession>
<dbReference type="InterPro" id="IPR009078">
    <property type="entry name" value="Ferritin-like_SF"/>
</dbReference>
<dbReference type="PANTHER" id="PTHR33746">
    <property type="entry name" value="RUBRERYTHRIN"/>
    <property type="match status" value="1"/>
</dbReference>
<dbReference type="RefSeq" id="WP_131749994.1">
    <property type="nucleotide sequence ID" value="NZ_CAACYI010000001.1"/>
</dbReference>
<evidence type="ECO:0000313" key="3">
    <source>
        <dbReference type="Proteomes" id="UP000377798"/>
    </source>
</evidence>
<comment type="caution">
    <text evidence="2">The sequence shown here is derived from an EMBL/GenBank/DDBJ whole genome shotgun (WGS) entry which is preliminary data.</text>
</comment>
<keyword evidence="3" id="KW-1185">Reference proteome</keyword>
<evidence type="ECO:0000259" key="1">
    <source>
        <dbReference type="PROSITE" id="PS50905"/>
    </source>
</evidence>
<dbReference type="Gene3D" id="1.20.1260.10">
    <property type="match status" value="1"/>
</dbReference>
<dbReference type="InterPro" id="IPR009040">
    <property type="entry name" value="Ferritin-like_diiron"/>
</dbReference>
<reference evidence="2 3" key="1">
    <citation type="submission" date="2019-02" db="EMBL/GenBank/DDBJ databases">
        <authorList>
            <consortium name="Pathogen Informatics"/>
        </authorList>
    </citation>
    <scope>NUCLEOTIDE SEQUENCE [LARGE SCALE GENOMIC DNA]</scope>
    <source>
        <strain evidence="2 3">3012STDY7089603</strain>
    </source>
</reference>
<dbReference type="GO" id="GO:0046872">
    <property type="term" value="F:metal ion binding"/>
    <property type="evidence" value="ECO:0007669"/>
    <property type="project" value="InterPro"/>
</dbReference>
<dbReference type="SUPFAM" id="SSF47240">
    <property type="entry name" value="Ferritin-like"/>
    <property type="match status" value="1"/>
</dbReference>
<dbReference type="CDD" id="cd01041">
    <property type="entry name" value="Rubrerythrin"/>
    <property type="match status" value="1"/>
</dbReference>
<dbReference type="AlphaFoldDB" id="A0A8H2QY20"/>
<evidence type="ECO:0000313" key="2">
    <source>
        <dbReference type="EMBL" id="VFB16349.1"/>
    </source>
</evidence>
<proteinExistence type="predicted"/>
<organism evidence="2 3">
    <name type="scientific">Urinicoccus massiliensis</name>
    <dbReference type="NCBI Taxonomy" id="1723382"/>
    <lineage>
        <taxon>Bacteria</taxon>
        <taxon>Bacillati</taxon>
        <taxon>Bacillota</taxon>
        <taxon>Tissierellia</taxon>
        <taxon>Tissierellales</taxon>
        <taxon>Peptoniphilaceae</taxon>
        <taxon>Urinicoccus</taxon>
    </lineage>
</organism>
<dbReference type="PROSITE" id="PS50905">
    <property type="entry name" value="FERRITIN_LIKE"/>
    <property type="match status" value="1"/>
</dbReference>
<dbReference type="InterPro" id="IPR052753">
    <property type="entry name" value="Rbr2/Nigerythrin"/>
</dbReference>
<dbReference type="Gene3D" id="2.20.28.10">
    <property type="match status" value="1"/>
</dbReference>
<dbReference type="GO" id="GO:0016491">
    <property type="term" value="F:oxidoreductase activity"/>
    <property type="evidence" value="ECO:0007669"/>
    <property type="project" value="InterPro"/>
</dbReference>
<dbReference type="SUPFAM" id="SSF57802">
    <property type="entry name" value="Rubredoxin-like"/>
    <property type="match status" value="1"/>
</dbReference>
<sequence>MNAMTQTNLQSAFGGESQAHMRYRVWGDAAKKEGFENVKRLFDCTADAEEVHARLHFKALKDVNGDFAVTSMAGFGINKTSENLQAAIDGETFEFTQMYPAFICVAEEQGEKEAVKAMRYAIEAEKVHAERYEEAKKCVDSGKDLDKEDILLCPVCGYITFDKTEEACPICHTKAKAFIAY</sequence>
<dbReference type="Pfam" id="PF02915">
    <property type="entry name" value="Rubrerythrin"/>
    <property type="match status" value="1"/>
</dbReference>
<name>A0A8H2QY20_9FIRM</name>
<dbReference type="PANTHER" id="PTHR33746:SF4">
    <property type="entry name" value="RUBRERYTHRIN"/>
    <property type="match status" value="1"/>
</dbReference>